<reference evidence="2 3" key="1">
    <citation type="journal article" date="2018" name="Nat. Biotechnol.">
        <title>A standardized bacterial taxonomy based on genome phylogeny substantially revises the tree of life.</title>
        <authorList>
            <person name="Parks D.H."/>
            <person name="Chuvochina M."/>
            <person name="Waite D.W."/>
            <person name="Rinke C."/>
            <person name="Skarshewski A."/>
            <person name="Chaumeil P.A."/>
            <person name="Hugenholtz P."/>
        </authorList>
    </citation>
    <scope>NUCLEOTIDE SEQUENCE [LARGE SCALE GENOMIC DNA]</scope>
    <source>
        <strain evidence="2">UBA9958</strain>
    </source>
</reference>
<keyword evidence="1" id="KW-0812">Transmembrane</keyword>
<dbReference type="EMBL" id="DNAA01000184">
    <property type="protein sequence ID" value="HBA09419.1"/>
    <property type="molecule type" value="Genomic_DNA"/>
</dbReference>
<gene>
    <name evidence="2" type="ORF">DCW48_07570</name>
</gene>
<dbReference type="STRING" id="1132855.GCA_000384255_01082"/>
<evidence type="ECO:0000256" key="1">
    <source>
        <dbReference type="SAM" id="Phobius"/>
    </source>
</evidence>
<sequence length="121" mass="13920">MLEALLCLFIKHFICDFPLQASPWMYKNKGTYGHAGGLVHAAIHGAGTFIALIYWFGLSAWLFAIVDMIIHYHIDWAKMNISMKFDLKANNSEWFWILLGFDQLLHHLTYFAIIAIAFNLA</sequence>
<dbReference type="Pfam" id="PF11750">
    <property type="entry name" value="DUF3307"/>
    <property type="match status" value="1"/>
</dbReference>
<protein>
    <submittedName>
        <fullName evidence="2">DUF3307 domain-containing protein</fullName>
    </submittedName>
</protein>
<name>A0A351RBJ8_9PROT</name>
<dbReference type="AlphaFoldDB" id="A0A351RBJ8"/>
<feature type="transmembrane region" description="Helical" evidence="1">
    <location>
        <begin position="45"/>
        <end position="74"/>
    </location>
</feature>
<dbReference type="Proteomes" id="UP000264313">
    <property type="component" value="Unassembled WGS sequence"/>
</dbReference>
<keyword evidence="1" id="KW-1133">Transmembrane helix</keyword>
<dbReference type="InterPro" id="IPR021737">
    <property type="entry name" value="Phage_phiKZ_Orf197"/>
</dbReference>
<evidence type="ECO:0000313" key="2">
    <source>
        <dbReference type="EMBL" id="HBA09419.1"/>
    </source>
</evidence>
<feature type="transmembrane region" description="Helical" evidence="1">
    <location>
        <begin position="94"/>
        <end position="118"/>
    </location>
</feature>
<organism evidence="2 3">
    <name type="scientific">Methylotenera mobilis</name>
    <dbReference type="NCBI Taxonomy" id="359408"/>
    <lineage>
        <taxon>Bacteria</taxon>
        <taxon>Pseudomonadati</taxon>
        <taxon>Pseudomonadota</taxon>
        <taxon>Betaproteobacteria</taxon>
        <taxon>Nitrosomonadales</taxon>
        <taxon>Methylophilaceae</taxon>
        <taxon>Methylotenera</taxon>
    </lineage>
</organism>
<proteinExistence type="predicted"/>
<keyword evidence="1" id="KW-0472">Membrane</keyword>
<comment type="caution">
    <text evidence="2">The sequence shown here is derived from an EMBL/GenBank/DDBJ whole genome shotgun (WGS) entry which is preliminary data.</text>
</comment>
<accession>A0A351RBJ8</accession>
<evidence type="ECO:0000313" key="3">
    <source>
        <dbReference type="Proteomes" id="UP000264313"/>
    </source>
</evidence>